<proteinExistence type="predicted"/>
<evidence type="ECO:0000313" key="2">
    <source>
        <dbReference type="EMBL" id="ELY82404.1"/>
    </source>
</evidence>
<name>L9Z7R9_9EURY</name>
<comment type="caution">
    <text evidence="2">The sequence shown here is derived from an EMBL/GenBank/DDBJ whole genome shotgun (WGS) entry which is preliminary data.</text>
</comment>
<protein>
    <submittedName>
        <fullName evidence="2">Uncharacterized protein</fullName>
    </submittedName>
</protein>
<dbReference type="Proteomes" id="UP000011592">
    <property type="component" value="Unassembled WGS sequence"/>
</dbReference>
<feature type="compositionally biased region" description="Low complexity" evidence="1">
    <location>
        <begin position="1"/>
        <end position="15"/>
    </location>
</feature>
<evidence type="ECO:0000256" key="1">
    <source>
        <dbReference type="SAM" id="MobiDB-lite"/>
    </source>
</evidence>
<dbReference type="EMBL" id="AOIJ01000038">
    <property type="protein sequence ID" value="ELY82404.1"/>
    <property type="molecule type" value="Genomic_DNA"/>
</dbReference>
<evidence type="ECO:0000313" key="3">
    <source>
        <dbReference type="Proteomes" id="UP000011592"/>
    </source>
</evidence>
<reference evidence="2 3" key="1">
    <citation type="journal article" date="2014" name="PLoS Genet.">
        <title>Phylogenetically driven sequencing of extremely halophilic archaea reveals strategies for static and dynamic osmo-response.</title>
        <authorList>
            <person name="Becker E.A."/>
            <person name="Seitzer P.M."/>
            <person name="Tritt A."/>
            <person name="Larsen D."/>
            <person name="Krusor M."/>
            <person name="Yao A.I."/>
            <person name="Wu D."/>
            <person name="Madern D."/>
            <person name="Eisen J.A."/>
            <person name="Darling A.E."/>
            <person name="Facciotti M.T."/>
        </authorList>
    </citation>
    <scope>NUCLEOTIDE SEQUENCE [LARGE SCALE GENOMIC DNA]</scope>
    <source>
        <strain evidence="2 3">JCM 14663</strain>
    </source>
</reference>
<sequence>MTSVAARVRTAQAQARSRDSPRANEEGDDWIDDVSGPKRSGGTQPPLEGSDGMAAVTERSVTCRS</sequence>
<keyword evidence="3" id="KW-1185">Reference proteome</keyword>
<dbReference type="AlphaFoldDB" id="L9Z7R9"/>
<gene>
    <name evidence="2" type="ORF">C486_05455</name>
</gene>
<feature type="compositionally biased region" description="Basic and acidic residues" evidence="1">
    <location>
        <begin position="16"/>
        <end position="25"/>
    </location>
</feature>
<organism evidence="2 3">
    <name type="scientific">Natrinema gari JCM 14663</name>
    <dbReference type="NCBI Taxonomy" id="1230459"/>
    <lineage>
        <taxon>Archaea</taxon>
        <taxon>Methanobacteriati</taxon>
        <taxon>Methanobacteriota</taxon>
        <taxon>Stenosarchaea group</taxon>
        <taxon>Halobacteria</taxon>
        <taxon>Halobacteriales</taxon>
        <taxon>Natrialbaceae</taxon>
        <taxon>Natrinema</taxon>
    </lineage>
</organism>
<feature type="region of interest" description="Disordered" evidence="1">
    <location>
        <begin position="1"/>
        <end position="65"/>
    </location>
</feature>
<accession>L9Z7R9</accession>